<keyword evidence="6" id="KW-0256">Endoplasmic reticulum</keyword>
<evidence type="ECO:0000256" key="6">
    <source>
        <dbReference type="ARBA" id="ARBA00022824"/>
    </source>
</evidence>
<keyword evidence="11" id="KW-1185">Reference proteome</keyword>
<organism evidence="10 11">
    <name type="scientific">Fulvivirga sediminis</name>
    <dbReference type="NCBI Taxonomy" id="2803949"/>
    <lineage>
        <taxon>Bacteria</taxon>
        <taxon>Pseudomonadati</taxon>
        <taxon>Bacteroidota</taxon>
        <taxon>Cytophagia</taxon>
        <taxon>Cytophagales</taxon>
        <taxon>Fulvivirgaceae</taxon>
        <taxon>Fulvivirga</taxon>
    </lineage>
</organism>
<feature type="transmembrane region" description="Helical" evidence="9">
    <location>
        <begin position="318"/>
        <end position="334"/>
    </location>
</feature>
<comment type="subcellular location">
    <subcellularLocation>
        <location evidence="1">Endomembrane system</location>
        <topology evidence="1">Multi-pass membrane protein</topology>
    </subcellularLocation>
    <subcellularLocation>
        <location evidence="2">Endoplasmic reticulum membrane</location>
    </subcellularLocation>
</comment>
<comment type="caution">
    <text evidence="10">The sequence shown here is derived from an EMBL/GenBank/DDBJ whole genome shotgun (WGS) entry which is preliminary data.</text>
</comment>
<proteinExistence type="predicted"/>
<evidence type="ECO:0000256" key="7">
    <source>
        <dbReference type="ARBA" id="ARBA00022989"/>
    </source>
</evidence>
<keyword evidence="3" id="KW-0328">Glycosyltransferase</keyword>
<reference evidence="10" key="1">
    <citation type="submission" date="2021-01" db="EMBL/GenBank/DDBJ databases">
        <title>Fulvivirga kasyanovii gen. nov., sp nov., a novel member of the phylum Bacteroidetes isolated from seawater in a mussel farm.</title>
        <authorList>
            <person name="Zhao L.-H."/>
            <person name="Wang Z.-J."/>
        </authorList>
    </citation>
    <scope>NUCLEOTIDE SEQUENCE</scope>
    <source>
        <strain evidence="10">2943</strain>
    </source>
</reference>
<keyword evidence="5 9" id="KW-0812">Transmembrane</keyword>
<evidence type="ECO:0000256" key="2">
    <source>
        <dbReference type="ARBA" id="ARBA00004586"/>
    </source>
</evidence>
<dbReference type="GO" id="GO:0012505">
    <property type="term" value="C:endomembrane system"/>
    <property type="evidence" value="ECO:0007669"/>
    <property type="project" value="UniProtKB-SubCell"/>
</dbReference>
<feature type="transmembrane region" description="Helical" evidence="9">
    <location>
        <begin position="267"/>
        <end position="287"/>
    </location>
</feature>
<name>A0A937FDU9_9BACT</name>
<evidence type="ECO:0000256" key="8">
    <source>
        <dbReference type="ARBA" id="ARBA00023136"/>
    </source>
</evidence>
<dbReference type="GO" id="GO:0000030">
    <property type="term" value="F:mannosyltransferase activity"/>
    <property type="evidence" value="ECO:0007669"/>
    <property type="project" value="TreeGrafter"/>
</dbReference>
<dbReference type="EMBL" id="JAESIY010000014">
    <property type="protein sequence ID" value="MBL3658593.1"/>
    <property type="molecule type" value="Genomic_DNA"/>
</dbReference>
<dbReference type="Proteomes" id="UP000659388">
    <property type="component" value="Unassembled WGS sequence"/>
</dbReference>
<keyword evidence="7 9" id="KW-1133">Transmembrane helix</keyword>
<evidence type="ECO:0000256" key="3">
    <source>
        <dbReference type="ARBA" id="ARBA00022676"/>
    </source>
</evidence>
<dbReference type="Pfam" id="PF03901">
    <property type="entry name" value="Glyco_transf_22"/>
    <property type="match status" value="1"/>
</dbReference>
<feature type="transmembrane region" description="Helical" evidence="9">
    <location>
        <begin position="12"/>
        <end position="32"/>
    </location>
</feature>
<feature type="transmembrane region" description="Helical" evidence="9">
    <location>
        <begin position="354"/>
        <end position="373"/>
    </location>
</feature>
<feature type="transmembrane region" description="Helical" evidence="9">
    <location>
        <begin position="73"/>
        <end position="92"/>
    </location>
</feature>
<keyword evidence="4" id="KW-0808">Transferase</keyword>
<evidence type="ECO:0000256" key="9">
    <source>
        <dbReference type="SAM" id="Phobius"/>
    </source>
</evidence>
<evidence type="ECO:0000256" key="1">
    <source>
        <dbReference type="ARBA" id="ARBA00004127"/>
    </source>
</evidence>
<accession>A0A937FDU9</accession>
<feature type="transmembrane region" description="Helical" evidence="9">
    <location>
        <begin position="176"/>
        <end position="206"/>
    </location>
</feature>
<feature type="transmembrane region" description="Helical" evidence="9">
    <location>
        <begin position="149"/>
        <end position="167"/>
    </location>
</feature>
<keyword evidence="8 9" id="KW-0472">Membrane</keyword>
<gene>
    <name evidence="10" type="ORF">JL102_20750</name>
</gene>
<feature type="transmembrane region" description="Helical" evidence="9">
    <location>
        <begin position="293"/>
        <end position="311"/>
    </location>
</feature>
<protein>
    <submittedName>
        <fullName evidence="10">Glycosyltransferase family 39 protein</fullName>
    </submittedName>
</protein>
<evidence type="ECO:0000313" key="10">
    <source>
        <dbReference type="EMBL" id="MBL3658593.1"/>
    </source>
</evidence>
<evidence type="ECO:0000256" key="4">
    <source>
        <dbReference type="ARBA" id="ARBA00022679"/>
    </source>
</evidence>
<feature type="transmembrane region" description="Helical" evidence="9">
    <location>
        <begin position="98"/>
        <end position="116"/>
    </location>
</feature>
<sequence length="530" mass="61599">MTNLGNSSWRQYIQSNPLTVILAVGLFLRLLASFFSEGYAFHDDHFCVTRVAQHWASGIPHWLESDHPPKHSMFYAGINAVFIWLMEGVGVMDPIVKTTVLRIFHAFYSLLTIYFAYKITFMLSNRKAANLVGWMLALLWFMPYLSVKFLAELVCVPPMLGAFYLLLKHRDKRKTFIFFVAGALFGLAFVVRMHTVLFAGGIGIIFLFRKEWVGSLVFTLGFLITAFIIIGIPDIIFFDYPFQYVVDYFTYNSENAYNYITGGPHKFLLTTFGFLVPPVSVFILWGFLKGRKIEPMMYVGIIIFFLVHSLFPNKQERFILPMYPMLIIIGIIGWNDFVAKSKFWLKHQKLHRGMWTFFWGINITAAVAMSLTFTKRDRVEPMYYLYHKNDVRSVIVESERGSVKQVPVYYMGTGCVDYNEFRDNLGGILEVKATKKYLEPDYKMVFSLGSDKTVQELQMEMDSVQKSPNYVIFKGDQNFEDRKKRVDALFPGKKLQLETEINPSHFDQLLHFFNPRIHRNDVARVYKVED</sequence>
<feature type="transmembrane region" description="Helical" evidence="9">
    <location>
        <begin position="212"/>
        <end position="232"/>
    </location>
</feature>
<dbReference type="AlphaFoldDB" id="A0A937FDU9"/>
<evidence type="ECO:0000256" key="5">
    <source>
        <dbReference type="ARBA" id="ARBA00022692"/>
    </source>
</evidence>
<dbReference type="RefSeq" id="WP_202246388.1">
    <property type="nucleotide sequence ID" value="NZ_JAESIY010000014.1"/>
</dbReference>
<dbReference type="PANTHER" id="PTHR22760">
    <property type="entry name" value="GLYCOSYLTRANSFERASE"/>
    <property type="match status" value="1"/>
</dbReference>
<evidence type="ECO:0000313" key="11">
    <source>
        <dbReference type="Proteomes" id="UP000659388"/>
    </source>
</evidence>
<dbReference type="InterPro" id="IPR005599">
    <property type="entry name" value="GPI_mannosylTrfase"/>
</dbReference>